<reference evidence="1" key="2">
    <citation type="journal article" date="2015" name="Fish Shellfish Immunol.">
        <title>Early steps in the European eel (Anguilla anguilla)-Vibrio vulnificus interaction in the gills: Role of the RtxA13 toxin.</title>
        <authorList>
            <person name="Callol A."/>
            <person name="Pajuelo D."/>
            <person name="Ebbesson L."/>
            <person name="Teles M."/>
            <person name="MacKenzie S."/>
            <person name="Amaro C."/>
        </authorList>
    </citation>
    <scope>NUCLEOTIDE SEQUENCE</scope>
</reference>
<protein>
    <submittedName>
        <fullName evidence="1">Uncharacterized protein</fullName>
    </submittedName>
</protein>
<sequence>MVSRDVRKMYPRHRGTPESMLLARINRTRRALYYSSNMTCPNHRDFTLVKIETVLRL</sequence>
<name>A0A0E9RGJ9_ANGAN</name>
<accession>A0A0E9RGJ9</accession>
<dbReference type="AlphaFoldDB" id="A0A0E9RGJ9"/>
<proteinExistence type="predicted"/>
<reference evidence="1" key="1">
    <citation type="submission" date="2014-11" db="EMBL/GenBank/DDBJ databases">
        <authorList>
            <person name="Amaro Gonzalez C."/>
        </authorList>
    </citation>
    <scope>NUCLEOTIDE SEQUENCE</scope>
</reference>
<dbReference type="EMBL" id="GBXM01080336">
    <property type="protein sequence ID" value="JAH28241.1"/>
    <property type="molecule type" value="Transcribed_RNA"/>
</dbReference>
<organism evidence="1">
    <name type="scientific">Anguilla anguilla</name>
    <name type="common">European freshwater eel</name>
    <name type="synonym">Muraena anguilla</name>
    <dbReference type="NCBI Taxonomy" id="7936"/>
    <lineage>
        <taxon>Eukaryota</taxon>
        <taxon>Metazoa</taxon>
        <taxon>Chordata</taxon>
        <taxon>Craniata</taxon>
        <taxon>Vertebrata</taxon>
        <taxon>Euteleostomi</taxon>
        <taxon>Actinopterygii</taxon>
        <taxon>Neopterygii</taxon>
        <taxon>Teleostei</taxon>
        <taxon>Anguilliformes</taxon>
        <taxon>Anguillidae</taxon>
        <taxon>Anguilla</taxon>
    </lineage>
</organism>
<evidence type="ECO:0000313" key="1">
    <source>
        <dbReference type="EMBL" id="JAH28241.1"/>
    </source>
</evidence>